<dbReference type="KEGG" id="mbq:K668_02260"/>
<dbReference type="InterPro" id="IPR003593">
    <property type="entry name" value="AAA+_ATPase"/>
</dbReference>
<gene>
    <name evidence="13" type="ORF">K668_02260</name>
</gene>
<dbReference type="SUPFAM" id="SSF90123">
    <property type="entry name" value="ABC transporter transmembrane region"/>
    <property type="match status" value="1"/>
</dbReference>
<dbReference type="Gene3D" id="1.20.1560.10">
    <property type="entry name" value="ABC transporter type 1, transmembrane domain"/>
    <property type="match status" value="1"/>
</dbReference>
<dbReference type="PANTHER" id="PTHR24221">
    <property type="entry name" value="ATP-BINDING CASSETTE SUB-FAMILY B"/>
    <property type="match status" value="1"/>
</dbReference>
<dbReference type="SUPFAM" id="SSF52540">
    <property type="entry name" value="P-loop containing nucleoside triphosphate hydrolases"/>
    <property type="match status" value="1"/>
</dbReference>
<evidence type="ECO:0000256" key="6">
    <source>
        <dbReference type="ARBA" id="ARBA00022741"/>
    </source>
</evidence>
<evidence type="ECO:0000256" key="8">
    <source>
        <dbReference type="ARBA" id="ARBA00022989"/>
    </source>
</evidence>
<sequence>MLKLFSRFPLKVKVMALFAVILSAIHPFLSILIPTVTRQLITYLANNQIDKEVAVYIFKSSWIIGTYSYANALWVIIGISFALAFILVIISYASNFLAAQAKNLGVYHTRKLLFEHLLTLSHKNIENITPATLLTRFSNDVQKLEDGFYIIFRNIFVFPFYTVWGLIFALLTNLYLSLSIAFVVPFIVVLAIVAIIKLFPLYRKENIMLDNVNEVIKEDFNNISLIKSYNLEQRQFLRFNEANQNLEKVSRKANTYGAVNWPAIDLFILMGNVVIFSIVAVIIKNNIETDIRSLVGDIYQFITYMQLISFGIFSSLFMTNRLIRSNISAKRILEILKIESEISNKDKSDATQTICGKIEFKNVNFGYDKSLTLKNVSFVIEPYETVGIIGKTGSGKSTIVRLLTREYKINNGGQILIDNKNIYDINHKDFYNNVSVVFQKPLLLSGTIKSNVLLGASYNDQSNLDNALLNSKADFVFKLENSVEHKVYQRGKNLSGGQRQRLAIAQALIKKPKILILDDATSALDNQTDKIVRDNLNKFSNSTTIIISQRVSSIKDCDKIIVMDNGSVSGIGKHNDLLKNNEIYKSIYDSQKKEVDND</sequence>
<dbReference type="InterPro" id="IPR017871">
    <property type="entry name" value="ABC_transporter-like_CS"/>
</dbReference>
<evidence type="ECO:0000313" key="14">
    <source>
        <dbReference type="Proteomes" id="UP000027182"/>
    </source>
</evidence>
<protein>
    <submittedName>
        <fullName evidence="13">ATP-binding cassette, subfamily B</fullName>
    </submittedName>
</protein>
<dbReference type="InterPro" id="IPR011527">
    <property type="entry name" value="ABC1_TM_dom"/>
</dbReference>
<dbReference type="FunFam" id="3.40.50.300:FF:000854">
    <property type="entry name" value="Multidrug ABC transporter ATP-binding protein"/>
    <property type="match status" value="1"/>
</dbReference>
<feature type="transmembrane region" description="Helical" evidence="10">
    <location>
        <begin position="303"/>
        <end position="323"/>
    </location>
</feature>
<dbReference type="PROSITE" id="PS50929">
    <property type="entry name" value="ABC_TM1F"/>
    <property type="match status" value="1"/>
</dbReference>
<dbReference type="GO" id="GO:0016887">
    <property type="term" value="F:ATP hydrolysis activity"/>
    <property type="evidence" value="ECO:0007669"/>
    <property type="project" value="InterPro"/>
</dbReference>
<dbReference type="HOGENOM" id="CLU_000604_84_3_14"/>
<dbReference type="AlphaFoldDB" id="A0A059Y3U0"/>
<dbReference type="GO" id="GO:0140359">
    <property type="term" value="F:ABC-type transporter activity"/>
    <property type="evidence" value="ECO:0007669"/>
    <property type="project" value="InterPro"/>
</dbReference>
<dbReference type="SMART" id="SM00382">
    <property type="entry name" value="AAA"/>
    <property type="match status" value="1"/>
</dbReference>
<dbReference type="InterPro" id="IPR039421">
    <property type="entry name" value="Type_1_exporter"/>
</dbReference>
<evidence type="ECO:0000259" key="11">
    <source>
        <dbReference type="PROSITE" id="PS50893"/>
    </source>
</evidence>
<dbReference type="GO" id="GO:0005886">
    <property type="term" value="C:plasma membrane"/>
    <property type="evidence" value="ECO:0007669"/>
    <property type="project" value="UniProtKB-SubCell"/>
</dbReference>
<feature type="domain" description="ABC transporter" evidence="11">
    <location>
        <begin position="358"/>
        <end position="590"/>
    </location>
</feature>
<evidence type="ECO:0000256" key="10">
    <source>
        <dbReference type="SAM" id="Phobius"/>
    </source>
</evidence>
<evidence type="ECO:0000256" key="5">
    <source>
        <dbReference type="ARBA" id="ARBA00022692"/>
    </source>
</evidence>
<keyword evidence="9 10" id="KW-0472">Membrane</keyword>
<dbReference type="Proteomes" id="UP000027182">
    <property type="component" value="Chromosome"/>
</dbReference>
<organism evidence="13 14">
    <name type="scientific">Mycoplasmopsis bovis CQ-W70</name>
    <dbReference type="NCBI Taxonomy" id="1316930"/>
    <lineage>
        <taxon>Bacteria</taxon>
        <taxon>Bacillati</taxon>
        <taxon>Mycoplasmatota</taxon>
        <taxon>Mycoplasmoidales</taxon>
        <taxon>Metamycoplasmataceae</taxon>
        <taxon>Mycoplasmopsis</taxon>
    </lineage>
</organism>
<evidence type="ECO:0000313" key="13">
    <source>
        <dbReference type="EMBL" id="AIA34030.1"/>
    </source>
</evidence>
<dbReference type="PROSITE" id="PS00211">
    <property type="entry name" value="ABC_TRANSPORTER_1"/>
    <property type="match status" value="1"/>
</dbReference>
<dbReference type="Pfam" id="PF00664">
    <property type="entry name" value="ABC_membrane"/>
    <property type="match status" value="1"/>
</dbReference>
<reference evidence="13 14" key="1">
    <citation type="submission" date="2013-04" db="EMBL/GenBank/DDBJ databases">
        <authorList>
            <person name="Lin L."/>
            <person name="Zeng Z."/>
            <person name="Xie J."/>
            <person name="Luo L."/>
            <person name="Yang Z."/>
            <person name="Liang W."/>
            <person name="Lin H."/>
            <person name="Dong C."/>
            <person name="Sun Y."/>
        </authorList>
    </citation>
    <scope>NUCLEOTIDE SEQUENCE [LARGE SCALE GENOMIC DNA]</scope>
    <source>
        <strain evidence="13 14">CQ-W70</strain>
    </source>
</reference>
<dbReference type="InterPro" id="IPR003439">
    <property type="entry name" value="ABC_transporter-like_ATP-bd"/>
</dbReference>
<name>A0A059Y3U0_MYCBV</name>
<evidence type="ECO:0000256" key="1">
    <source>
        <dbReference type="ARBA" id="ARBA00004651"/>
    </source>
</evidence>
<feature type="domain" description="ABC transmembrane type-1" evidence="12">
    <location>
        <begin position="17"/>
        <end position="324"/>
    </location>
</feature>
<feature type="transmembrane region" description="Helical" evidence="10">
    <location>
        <begin position="151"/>
        <end position="171"/>
    </location>
</feature>
<dbReference type="Gene3D" id="3.40.50.300">
    <property type="entry name" value="P-loop containing nucleotide triphosphate hydrolases"/>
    <property type="match status" value="1"/>
</dbReference>
<dbReference type="PROSITE" id="PS50893">
    <property type="entry name" value="ABC_TRANSPORTER_2"/>
    <property type="match status" value="1"/>
</dbReference>
<comment type="similarity">
    <text evidence="2">Belongs to the ABC transporter superfamily.</text>
</comment>
<dbReference type="PATRIC" id="fig|1316930.3.peg.464"/>
<proteinExistence type="inferred from homology"/>
<keyword evidence="8 10" id="KW-1133">Transmembrane helix</keyword>
<comment type="subcellular location">
    <subcellularLocation>
        <location evidence="1">Cell membrane</location>
        <topology evidence="1">Multi-pass membrane protein</topology>
    </subcellularLocation>
</comment>
<dbReference type="InterPro" id="IPR027417">
    <property type="entry name" value="P-loop_NTPase"/>
</dbReference>
<feature type="transmembrane region" description="Helical" evidence="10">
    <location>
        <begin position="177"/>
        <end position="199"/>
    </location>
</feature>
<feature type="transmembrane region" description="Helical" evidence="10">
    <location>
        <begin position="258"/>
        <end position="283"/>
    </location>
</feature>
<keyword evidence="4" id="KW-1003">Cell membrane</keyword>
<evidence type="ECO:0000256" key="7">
    <source>
        <dbReference type="ARBA" id="ARBA00022840"/>
    </source>
</evidence>
<feature type="transmembrane region" description="Helical" evidence="10">
    <location>
        <begin position="72"/>
        <end position="93"/>
    </location>
</feature>
<keyword evidence="3" id="KW-0813">Transport</keyword>
<keyword evidence="6" id="KW-0547">Nucleotide-binding</keyword>
<dbReference type="PANTHER" id="PTHR24221:SF276">
    <property type="entry name" value="ABC TRANSPORTER, ATP-BINDING_PERMEASE PROTEIN"/>
    <property type="match status" value="1"/>
</dbReference>
<evidence type="ECO:0000256" key="4">
    <source>
        <dbReference type="ARBA" id="ARBA00022475"/>
    </source>
</evidence>
<keyword evidence="5 10" id="KW-0812">Transmembrane</keyword>
<keyword evidence="7 13" id="KW-0067">ATP-binding</keyword>
<dbReference type="Pfam" id="PF00005">
    <property type="entry name" value="ABC_tran"/>
    <property type="match status" value="1"/>
</dbReference>
<dbReference type="GO" id="GO:0005524">
    <property type="term" value="F:ATP binding"/>
    <property type="evidence" value="ECO:0007669"/>
    <property type="project" value="UniProtKB-KW"/>
</dbReference>
<evidence type="ECO:0000256" key="3">
    <source>
        <dbReference type="ARBA" id="ARBA00022448"/>
    </source>
</evidence>
<dbReference type="EMBL" id="CP005933">
    <property type="protein sequence ID" value="AIA34030.1"/>
    <property type="molecule type" value="Genomic_DNA"/>
</dbReference>
<accession>A0A059Y3U0</accession>
<evidence type="ECO:0000259" key="12">
    <source>
        <dbReference type="PROSITE" id="PS50929"/>
    </source>
</evidence>
<feature type="transmembrane region" description="Helical" evidence="10">
    <location>
        <begin position="12"/>
        <end position="33"/>
    </location>
</feature>
<evidence type="ECO:0000256" key="2">
    <source>
        <dbReference type="ARBA" id="ARBA00005417"/>
    </source>
</evidence>
<evidence type="ECO:0000256" key="9">
    <source>
        <dbReference type="ARBA" id="ARBA00023136"/>
    </source>
</evidence>
<dbReference type="InterPro" id="IPR036640">
    <property type="entry name" value="ABC1_TM_sf"/>
</dbReference>
<dbReference type="RefSeq" id="WP_013954837.1">
    <property type="nucleotide sequence ID" value="NZ_CP005933.1"/>
</dbReference>